<dbReference type="Proteomes" id="UP001497623">
    <property type="component" value="Unassembled WGS sequence"/>
</dbReference>
<gene>
    <name evidence="1" type="ORF">MNOR_LOCUS22758</name>
</gene>
<protein>
    <submittedName>
        <fullName evidence="1">Uncharacterized protein</fullName>
    </submittedName>
</protein>
<evidence type="ECO:0000313" key="2">
    <source>
        <dbReference type="Proteomes" id="UP001497623"/>
    </source>
</evidence>
<dbReference type="AlphaFoldDB" id="A0AAV2RDJ3"/>
<accession>A0AAV2RDJ3</accession>
<dbReference type="EMBL" id="CAXKWB010019444">
    <property type="protein sequence ID" value="CAL4121896.1"/>
    <property type="molecule type" value="Genomic_DNA"/>
</dbReference>
<proteinExistence type="predicted"/>
<organism evidence="1 2">
    <name type="scientific">Meganyctiphanes norvegica</name>
    <name type="common">Northern krill</name>
    <name type="synonym">Thysanopoda norvegica</name>
    <dbReference type="NCBI Taxonomy" id="48144"/>
    <lineage>
        <taxon>Eukaryota</taxon>
        <taxon>Metazoa</taxon>
        <taxon>Ecdysozoa</taxon>
        <taxon>Arthropoda</taxon>
        <taxon>Crustacea</taxon>
        <taxon>Multicrustacea</taxon>
        <taxon>Malacostraca</taxon>
        <taxon>Eumalacostraca</taxon>
        <taxon>Eucarida</taxon>
        <taxon>Euphausiacea</taxon>
        <taxon>Euphausiidae</taxon>
        <taxon>Meganyctiphanes</taxon>
    </lineage>
</organism>
<name>A0AAV2RDJ3_MEGNR</name>
<evidence type="ECO:0000313" key="1">
    <source>
        <dbReference type="EMBL" id="CAL4121896.1"/>
    </source>
</evidence>
<keyword evidence="2" id="KW-1185">Reference proteome</keyword>
<sequence length="280" mass="32153">MHNLRGLMGIAKKPGPEEPEIEIKLTSLSIRCLNEVQYDFKSGQYEAVNKEDLIEDLLTLPSRIIHKDDLALQKIAASSQKKKDTGTGGDVSAGELEELYDGVLSKEELAKLDSQPNPFNFSERVSQTTRIPYQTASQKIWIPNRHFLLNFFAPDVCSYSCYMQDHKTCQEIYYALQAKNKKEKPKRNRITFETKAKNIKLKDEEIATELSLTRFEGFTNEVSAVVEDNQRMLRTLVQYLNNCVPLGLQTWIIGRQPANAEDSCAMIFWRMYYEEGRPLI</sequence>
<reference evidence="1 2" key="1">
    <citation type="submission" date="2024-05" db="EMBL/GenBank/DDBJ databases">
        <authorList>
            <person name="Wallberg A."/>
        </authorList>
    </citation>
    <scope>NUCLEOTIDE SEQUENCE [LARGE SCALE GENOMIC DNA]</scope>
</reference>
<comment type="caution">
    <text evidence="1">The sequence shown here is derived from an EMBL/GenBank/DDBJ whole genome shotgun (WGS) entry which is preliminary data.</text>
</comment>
<feature type="non-terminal residue" evidence="1">
    <location>
        <position position="280"/>
    </location>
</feature>